<dbReference type="SMART" id="SM00421">
    <property type="entry name" value="HTH_LUXR"/>
    <property type="match status" value="1"/>
</dbReference>
<comment type="caution">
    <text evidence="4">The sequence shown here is derived from an EMBL/GenBank/DDBJ whole genome shotgun (WGS) entry which is preliminary data.</text>
</comment>
<evidence type="ECO:0000313" key="5">
    <source>
        <dbReference type="Proteomes" id="UP001183615"/>
    </source>
</evidence>
<feature type="domain" description="HTH luxR-type" evidence="3">
    <location>
        <begin position="948"/>
        <end position="1013"/>
    </location>
</feature>
<gene>
    <name evidence="4" type="ORF">RM779_00965</name>
</gene>
<dbReference type="InterPro" id="IPR027417">
    <property type="entry name" value="P-loop_NTPase"/>
</dbReference>
<dbReference type="PANTHER" id="PTHR16305">
    <property type="entry name" value="TESTICULAR SOLUBLE ADENYLYL CYCLASE"/>
    <property type="match status" value="1"/>
</dbReference>
<evidence type="ECO:0000256" key="1">
    <source>
        <dbReference type="ARBA" id="ARBA00022741"/>
    </source>
</evidence>
<evidence type="ECO:0000313" key="4">
    <source>
        <dbReference type="EMBL" id="MDT0441173.1"/>
    </source>
</evidence>
<dbReference type="Pfam" id="PF00196">
    <property type="entry name" value="GerE"/>
    <property type="match status" value="1"/>
</dbReference>
<evidence type="ECO:0000256" key="2">
    <source>
        <dbReference type="ARBA" id="ARBA00022840"/>
    </source>
</evidence>
<dbReference type="Gene3D" id="3.40.50.300">
    <property type="entry name" value="P-loop containing nucleotide triphosphate hydrolases"/>
    <property type="match status" value="1"/>
</dbReference>
<keyword evidence="2" id="KW-0067">ATP-binding</keyword>
<dbReference type="Pfam" id="PF13191">
    <property type="entry name" value="AAA_16"/>
    <property type="match status" value="1"/>
</dbReference>
<keyword evidence="1" id="KW-0547">Nucleotide-binding</keyword>
<dbReference type="SUPFAM" id="SSF46894">
    <property type="entry name" value="C-terminal effector domain of the bipartite response regulators"/>
    <property type="match status" value="1"/>
</dbReference>
<protein>
    <submittedName>
        <fullName evidence="4">AAA family ATPase</fullName>
    </submittedName>
</protein>
<dbReference type="PRINTS" id="PR00038">
    <property type="entry name" value="HTHLUXR"/>
</dbReference>
<keyword evidence="5" id="KW-1185">Reference proteome</keyword>
<dbReference type="Gene3D" id="1.10.10.10">
    <property type="entry name" value="Winged helix-like DNA-binding domain superfamily/Winged helix DNA-binding domain"/>
    <property type="match status" value="1"/>
</dbReference>
<name>A0ABU2RWP0_9ACTN</name>
<dbReference type="PROSITE" id="PS50043">
    <property type="entry name" value="HTH_LUXR_2"/>
    <property type="match status" value="1"/>
</dbReference>
<proteinExistence type="predicted"/>
<dbReference type="Proteomes" id="UP001183615">
    <property type="component" value="Unassembled WGS sequence"/>
</dbReference>
<accession>A0ABU2RWP0</accession>
<dbReference type="CDD" id="cd06170">
    <property type="entry name" value="LuxR_C_like"/>
    <property type="match status" value="1"/>
</dbReference>
<dbReference type="InterPro" id="IPR036388">
    <property type="entry name" value="WH-like_DNA-bd_sf"/>
</dbReference>
<dbReference type="SUPFAM" id="SSF52540">
    <property type="entry name" value="P-loop containing nucleoside triphosphate hydrolases"/>
    <property type="match status" value="1"/>
</dbReference>
<dbReference type="InterPro" id="IPR041664">
    <property type="entry name" value="AAA_16"/>
</dbReference>
<sequence length="1018" mass="107203">MTADTARPGGRAILDGVESRSPSPVFVGRAAELAELSAGLGRARAGVPQAFVIGGEAGIGKTRLVEEFLTRARAEGAVTATGACVELSAGALPFAPVSAVLRALHRRLGRAVARAAAGHEAELAGLLPELGTAGRTAGEPQDRARWHELITRLLERLAAARPLVVTIEDLHWSDGSTRDLLGYLFRSVHHGTRLLVLATYRTDDLHSRHPLRPYLAGLDRLRTVRRTELRPFTSAEVAAQLTGLTGAAPAPELLSGIHARSEGNPFFVEELTAAGQGTGLSRTLRDLLLVRVEAQPDAVQDVLRAVAAGGHRVEHRVLAAAVPRPESELLTALRTAVGAHLLAPTGEGDGYRFRHPLLREAVLDDLLPGERARLNRRFAEALERHGDLVPEDERAARLAGHWYHAGDRAKALPAVLAAADRARHRHAYAEQLRLLERALGLWDGVPPAVLAGLRPGGRTGGHPGAGPGPRPASLVDLLAEATGAAALAGRPDRALTLSGRALRLIDERHEPLRAAWFWAQRARVREGFGRSEGHAELDRARDLVRGLPPSLVHAQVMALAAARLLAERPGPELFETAERAAALARLVGGESVELDARITLARLRADAGETAEGLAELSAVRDRILARGEVGLLGRCLVGQVSTLGLAGQFSHVAELSAEALGLADRYGLADTRGRLAAAHANALVQLGRWQEADAALAAAGERAHAVHPRVAALLVAGHLAVLRGDLAAARAASADIRGEIRTPDPRPAFVIELARLDVATAAAEGRTEAAREAFARAASGTFPPFSSPQVWGLLLAAADAEAAARGRPAAAPGRAAALARIRQTMKVRPRKPPTWSAHALFVEALLLRAEGRDAPAQWAGAVTAFERLGLPHQLAAARLSWAEALLGGPAGRTAARAEDRDQAAELLRSARATAAALGAEPLGARARKAAARACIDLAGPGVLMPAAARDPFGLTRREREVLALVAAGRSNRQIGEELSISQKTASVHVSNILAKLAVPGRVEAAALARRLKLVPAG</sequence>
<evidence type="ECO:0000259" key="3">
    <source>
        <dbReference type="PROSITE" id="PS50043"/>
    </source>
</evidence>
<dbReference type="RefSeq" id="WP_311614728.1">
    <property type="nucleotide sequence ID" value="NZ_JAVREV010000001.1"/>
</dbReference>
<dbReference type="EMBL" id="JAVREV010000001">
    <property type="protein sequence ID" value="MDT0441173.1"/>
    <property type="molecule type" value="Genomic_DNA"/>
</dbReference>
<dbReference type="InterPro" id="IPR016032">
    <property type="entry name" value="Sig_transdc_resp-reg_C-effctor"/>
</dbReference>
<dbReference type="InterPro" id="IPR000792">
    <property type="entry name" value="Tscrpt_reg_LuxR_C"/>
</dbReference>
<reference evidence="5" key="1">
    <citation type="submission" date="2023-07" db="EMBL/GenBank/DDBJ databases">
        <title>30 novel species of actinomycetes from the DSMZ collection.</title>
        <authorList>
            <person name="Nouioui I."/>
        </authorList>
    </citation>
    <scope>NUCLEOTIDE SEQUENCE [LARGE SCALE GENOMIC DNA]</scope>
    <source>
        <strain evidence="5">DSM 41886</strain>
    </source>
</reference>
<organism evidence="4 5">
    <name type="scientific">Streptomyces johnsoniae</name>
    <dbReference type="NCBI Taxonomy" id="3075532"/>
    <lineage>
        <taxon>Bacteria</taxon>
        <taxon>Bacillati</taxon>
        <taxon>Actinomycetota</taxon>
        <taxon>Actinomycetes</taxon>
        <taxon>Kitasatosporales</taxon>
        <taxon>Streptomycetaceae</taxon>
        <taxon>Streptomyces</taxon>
    </lineage>
</organism>
<dbReference type="PANTHER" id="PTHR16305:SF35">
    <property type="entry name" value="TRANSCRIPTIONAL ACTIVATOR DOMAIN"/>
    <property type="match status" value="1"/>
</dbReference>